<reference evidence="3" key="1">
    <citation type="submission" date="2021-04" db="EMBL/GenBank/DDBJ databases">
        <title>Genome based classification of Actinospica acidithermotolerans sp. nov., an actinobacterium isolated from an Indonesian hot spring.</title>
        <authorList>
            <person name="Kusuma A.B."/>
            <person name="Putra K.E."/>
            <person name="Nafisah S."/>
            <person name="Loh J."/>
            <person name="Nouioui I."/>
            <person name="Goodfellow M."/>
        </authorList>
    </citation>
    <scope>NUCLEOTIDE SEQUENCE</scope>
    <source>
        <strain evidence="3">MGRD01-02</strain>
    </source>
</reference>
<keyword evidence="4" id="KW-1185">Reference proteome</keyword>
<evidence type="ECO:0000259" key="2">
    <source>
        <dbReference type="Pfam" id="PF13191"/>
    </source>
</evidence>
<evidence type="ECO:0000313" key="3">
    <source>
        <dbReference type="EMBL" id="MBR7829710.1"/>
    </source>
</evidence>
<evidence type="ECO:0000259" key="1">
    <source>
        <dbReference type="Pfam" id="PF12770"/>
    </source>
</evidence>
<accession>A0A941IIJ4</accession>
<gene>
    <name evidence="3" type="ORF">KDK95_25615</name>
</gene>
<evidence type="ECO:0000313" key="4">
    <source>
        <dbReference type="Proteomes" id="UP000676325"/>
    </source>
</evidence>
<dbReference type="InterPro" id="IPR027417">
    <property type="entry name" value="P-loop_NTPase"/>
</dbReference>
<name>A0A941IIJ4_9ACTN</name>
<protein>
    <submittedName>
        <fullName evidence="3">CHAT domain-containing protein</fullName>
    </submittedName>
</protein>
<feature type="domain" description="Orc1-like AAA ATPase" evidence="2">
    <location>
        <begin position="401"/>
        <end position="512"/>
    </location>
</feature>
<dbReference type="InterPro" id="IPR041664">
    <property type="entry name" value="AAA_16"/>
</dbReference>
<organism evidence="3 4">
    <name type="scientific">Actinospica acidithermotolerans</name>
    <dbReference type="NCBI Taxonomy" id="2828514"/>
    <lineage>
        <taxon>Bacteria</taxon>
        <taxon>Bacillati</taxon>
        <taxon>Actinomycetota</taxon>
        <taxon>Actinomycetes</taxon>
        <taxon>Catenulisporales</taxon>
        <taxon>Actinospicaceae</taxon>
        <taxon>Actinospica</taxon>
    </lineage>
</organism>
<dbReference type="Proteomes" id="UP000676325">
    <property type="component" value="Unassembled WGS sequence"/>
</dbReference>
<dbReference type="Pfam" id="PF13191">
    <property type="entry name" value="AAA_16"/>
    <property type="match status" value="1"/>
</dbReference>
<dbReference type="RefSeq" id="WP_212520843.1">
    <property type="nucleotide sequence ID" value="NZ_JAGSOH010000096.1"/>
</dbReference>
<proteinExistence type="predicted"/>
<dbReference type="Pfam" id="PF12770">
    <property type="entry name" value="CHAT"/>
    <property type="match status" value="1"/>
</dbReference>
<dbReference type="InterPro" id="IPR024983">
    <property type="entry name" value="CHAT_dom"/>
</dbReference>
<sequence length="1649" mass="178880">MSESVVEGRSALLRVDPEQVALICASGAFTQGNDGLTQVTREALRELTEREGAGLDDGAQWKHVGRGLGDSFLDGPAGFALARELTLARESGAPLRLGIDVRDPALADLPWEALVLPARCDRTREHDALALEPAVLVYRISGGGSDEQFDATDWEPDPPSSPRALHIVFAIAAPREHRLKPIDYQRELRDILKAVRPALGTGAVTIRILNWGTLEAIHAALKQQPADILHISCHAGPGVLALETVSGSPDIVDAQTFVSRAFPDGQAVPMVVLAGCSSARTSGRDAGRRGVTDANRPLRGLAQSLIDNGVQAVVAMTTDVYDTYSIDFAAELYEQIAADPLVDPLTAVSQARRTGSDVHGQWYAPALFLDHAAELSHRLLPRRGSAPESETWSAPEHVGGFAGRRTELRELIRILETPRPWTVVHGMGGIGKSALVEQSLAEQEGRLPVTVRDQCSPDQILAAVAQAADAPSDLDARLTDETVAWRPRLDLLRESLLPQRPMVLAVDGVDGVLDPATGEYQCADAELTAFLEAWMSLGPDAALIATSRYPIEFAHDATTAPHYRALGPLTATETERLLLHRLENTDRVTRDAVFAEAWWLGGHPGMVLRGVEAVLAKPDRPVAELLESALEAEFERAGIVAQVQDAVADEPLCKLLVGAGAYRSPVLFEGLEIQYAWPAEPEPDAERTRRLEHAYDALRTAAEQELAAVPGWDGISPYELPDQVHADVAEALRPARDPSFPGAILRALQSGLLYGPFAAEDEAAFYHVHPVVAALVRRRVQSDDISSAHKGAATYWRWRADTNQEASVITSCLDEAIWHLAEVGDISTLKQVIPEALAMAALNGGSPAPSTLSRCEFLLNRIDPDTKETVNLRHLSTALHLMAGDSEHAMADGQTAYESAQRLGDARLLAESALLRVRAMLPLHLLARDSPELIDAVAAVGVVGDQILSAELLLIQGELTDDPAASPSKGENARAALHLIAGLSSDRDLQIAWWGRLTLLARALGQLDEEQSATLRVQTELQYSENITWIEVIGHSNLCDEAIARSDIEEADAQAQAALTAADNSIFIDYVAYTRMLVGTVAALRGDRAEAEEALHTALSYAEFTGNAFVKARIHSTLGDAALQDGLAAIAAEHYRLGAEAAQKSKHTLLEGICRIQRAFAGLVSEDLQMARSYVEWEQTQTTAVPLPHAAQMIKYLLDGGLAQRDGDFATAKSRMVDALDEARADGSPALIALSTTRLLALCVETEDYDDETEDLVDEMMTAARASGNKLILAQSLLLIGAGIIDGDPRSEEDLAEAEEVSREAFDLAQEIDAPVQLSLATELLHTVATRRPDMSATSVLARELVGTSRRVGDDDGLMQGLTSRFFVALGQERFDEAEAHLTWWRESTKGTSQEPSGKVLEGMLAFARGDDAQAEQLLRAAFEAGRDDDADEAHRRAAGFAAYCLGGIAEDAEHWDAAEYWYVESLLRDTQDLYSRYMTMVEIAGISRRRAQASPERPWWTALEEVARRTADANLAAAAYQAMASQSRDGDQANVETWLEYALNLWPDENRENTRVGPRRTRHDLALRVGRRGELDKMMSLLVVNLSKAPRSGAEEADAIMDAFALQALRDYHGDTEFTAKLSTLADPATCARILEYIVQQTGTTSDP</sequence>
<dbReference type="EMBL" id="JAGSOH010000096">
    <property type="protein sequence ID" value="MBR7829710.1"/>
    <property type="molecule type" value="Genomic_DNA"/>
</dbReference>
<comment type="caution">
    <text evidence="3">The sequence shown here is derived from an EMBL/GenBank/DDBJ whole genome shotgun (WGS) entry which is preliminary data.</text>
</comment>
<dbReference type="SUPFAM" id="SSF52540">
    <property type="entry name" value="P-loop containing nucleoside triphosphate hydrolases"/>
    <property type="match status" value="1"/>
</dbReference>
<feature type="domain" description="CHAT" evidence="1">
    <location>
        <begin position="93"/>
        <end position="354"/>
    </location>
</feature>
<dbReference type="Gene3D" id="3.40.50.300">
    <property type="entry name" value="P-loop containing nucleotide triphosphate hydrolases"/>
    <property type="match status" value="1"/>
</dbReference>